<feature type="transmembrane region" description="Helical" evidence="1">
    <location>
        <begin position="83"/>
        <end position="103"/>
    </location>
</feature>
<evidence type="ECO:0000313" key="3">
    <source>
        <dbReference type="Proteomes" id="UP000026923"/>
    </source>
</evidence>
<accession>A0A061JL45</accession>
<keyword evidence="1" id="KW-0472">Membrane</keyword>
<feature type="transmembrane region" description="Helical" evidence="1">
    <location>
        <begin position="55"/>
        <end position="77"/>
    </location>
</feature>
<feature type="transmembrane region" description="Helical" evidence="1">
    <location>
        <begin position="20"/>
        <end position="48"/>
    </location>
</feature>
<keyword evidence="1" id="KW-0812">Transmembrane</keyword>
<dbReference type="EMBL" id="AMCZ02000020">
    <property type="protein sequence ID" value="EWC40477.1"/>
    <property type="molecule type" value="Genomic_DNA"/>
</dbReference>
<evidence type="ECO:0000313" key="2">
    <source>
        <dbReference type="EMBL" id="EWC40477.1"/>
    </source>
</evidence>
<dbReference type="HOGENOM" id="CLU_159285_1_2_6"/>
<protein>
    <submittedName>
        <fullName evidence="2">Membrane protein</fullName>
    </submittedName>
</protein>
<proteinExistence type="predicted"/>
<dbReference type="eggNOG" id="ENOG5030HXP">
    <property type="taxonomic scope" value="Bacteria"/>
</dbReference>
<dbReference type="AlphaFoldDB" id="A0A061JL45"/>
<dbReference type="OrthoDB" id="6919381at2"/>
<reference evidence="2 3" key="1">
    <citation type="journal article" date="2013" name="Genome Announc.">
        <title>Draft Genome of the Nitrogen-Fixing Bacterium Pseudomonas stutzeri Strain KOS6 Isolated from Industrial Hydrocarbon Sludge.</title>
        <authorList>
            <person name="Grigoryeva T.V."/>
            <person name="Laikov A.V."/>
            <person name="Naumova R.P."/>
            <person name="Manolov A.I."/>
            <person name="Larin A.K."/>
            <person name="Karpova I.Y."/>
            <person name="Semashko T.A."/>
            <person name="Alexeev D.G."/>
            <person name="Kostryukova E.S."/>
            <person name="Muller R."/>
            <person name="Govorun V.M."/>
        </authorList>
    </citation>
    <scope>NUCLEOTIDE SEQUENCE [LARGE SCALE GENOMIC DNA]</scope>
    <source>
        <strain evidence="2 3">KOS6</strain>
    </source>
</reference>
<name>A0A061JL45_STUST</name>
<keyword evidence="1" id="KW-1133">Transmembrane helix</keyword>
<sequence length="105" mass="10975">MPPVTKYLAWTASPRSRHRVAIAARTILAIFGGYAFAALATASLALALPLPRPQAVLTATLLSFALYCALVIWAFAAASASRAWWVTGVLCGLPAAHLMLAGAQP</sequence>
<gene>
    <name evidence="2" type="ORF">B597_015145</name>
</gene>
<dbReference type="RefSeq" id="WP_003292620.1">
    <property type="nucleotide sequence ID" value="NZ_KK020676.1"/>
</dbReference>
<dbReference type="Proteomes" id="UP000026923">
    <property type="component" value="Unassembled WGS sequence"/>
</dbReference>
<organism evidence="2 3">
    <name type="scientific">Stutzerimonas stutzeri KOS6</name>
    <dbReference type="NCBI Taxonomy" id="1218352"/>
    <lineage>
        <taxon>Bacteria</taxon>
        <taxon>Pseudomonadati</taxon>
        <taxon>Pseudomonadota</taxon>
        <taxon>Gammaproteobacteria</taxon>
        <taxon>Pseudomonadales</taxon>
        <taxon>Pseudomonadaceae</taxon>
        <taxon>Stutzerimonas</taxon>
    </lineage>
</organism>
<comment type="caution">
    <text evidence="2">The sequence shown here is derived from an EMBL/GenBank/DDBJ whole genome shotgun (WGS) entry which is preliminary data.</text>
</comment>
<evidence type="ECO:0000256" key="1">
    <source>
        <dbReference type="SAM" id="Phobius"/>
    </source>
</evidence>